<dbReference type="SUPFAM" id="SSF46626">
    <property type="entry name" value="Cytochrome c"/>
    <property type="match status" value="1"/>
</dbReference>
<reference evidence="2" key="1">
    <citation type="submission" date="2018-02" db="EMBL/GenBank/DDBJ databases">
        <authorList>
            <person name="Cohen D.B."/>
            <person name="Kent A.D."/>
        </authorList>
    </citation>
    <scope>NUCLEOTIDE SEQUENCE [LARGE SCALE GENOMIC DNA]</scope>
    <source>
        <strain evidence="2">CIP109753</strain>
    </source>
</reference>
<evidence type="ECO:0000313" key="3">
    <source>
        <dbReference type="Proteomes" id="UP000238180"/>
    </source>
</evidence>
<keyword evidence="4" id="KW-1185">Reference proteome</keyword>
<dbReference type="EMBL" id="RQSM01000001">
    <property type="protein sequence ID" value="RVU92004.1"/>
    <property type="molecule type" value="Genomic_DNA"/>
</dbReference>
<evidence type="ECO:0000313" key="4">
    <source>
        <dbReference type="Proteomes" id="UP000288951"/>
    </source>
</evidence>
<evidence type="ECO:0000313" key="2">
    <source>
        <dbReference type="EMBL" id="SPE77358.1"/>
    </source>
</evidence>
<name>A0A2N9PAF5_9FLAO</name>
<accession>A0A2N9PAF5</accession>
<dbReference type="GO" id="GO:0020037">
    <property type="term" value="F:heme binding"/>
    <property type="evidence" value="ECO:0007669"/>
    <property type="project" value="InterPro"/>
</dbReference>
<dbReference type="PROSITE" id="PS51257">
    <property type="entry name" value="PROKAR_LIPOPROTEIN"/>
    <property type="match status" value="1"/>
</dbReference>
<dbReference type="Proteomes" id="UP000238180">
    <property type="component" value="Unassembled WGS sequence"/>
</dbReference>
<dbReference type="AlphaFoldDB" id="A0A2N9PAF5"/>
<proteinExistence type="predicted"/>
<dbReference type="Proteomes" id="UP000288951">
    <property type="component" value="Unassembled WGS sequence"/>
</dbReference>
<organism evidence="2 3">
    <name type="scientific">Flavobacterium columnare</name>
    <dbReference type="NCBI Taxonomy" id="996"/>
    <lineage>
        <taxon>Bacteria</taxon>
        <taxon>Pseudomonadati</taxon>
        <taxon>Bacteroidota</taxon>
        <taxon>Flavobacteriia</taxon>
        <taxon>Flavobacteriales</taxon>
        <taxon>Flavobacteriaceae</taxon>
        <taxon>Flavobacterium</taxon>
    </lineage>
</organism>
<dbReference type="EMBL" id="OLKH01000082">
    <property type="protein sequence ID" value="SPE77358.1"/>
    <property type="molecule type" value="Genomic_DNA"/>
</dbReference>
<dbReference type="GO" id="GO:0009055">
    <property type="term" value="F:electron transfer activity"/>
    <property type="evidence" value="ECO:0007669"/>
    <property type="project" value="InterPro"/>
</dbReference>
<evidence type="ECO:0000313" key="1">
    <source>
        <dbReference type="EMBL" id="RVU92004.1"/>
    </source>
</evidence>
<sequence length="102" mass="11363">MFNKKIIGFICLGGILFSCSKKVISTSSTVQNNIETAKIELPSEIAEGKSLYENNCAKCHKLFPVSKHDKAGWVKTVDRMAPKAKITEAQKTLVYNYLTYGM</sequence>
<reference evidence="1" key="2">
    <citation type="submission" date="2018-12" db="EMBL/GenBank/DDBJ databases">
        <title>Draft genome sequence of Flaovobacterium columnare ARS1 isolated from channel catfish in Alabama.</title>
        <authorList>
            <person name="Cai W."/>
            <person name="Arias C."/>
        </authorList>
    </citation>
    <scope>NUCLEOTIDE SEQUENCE [LARGE SCALE GENOMIC DNA]</scope>
    <source>
        <strain evidence="1">ARS1</strain>
    </source>
</reference>
<dbReference type="InterPro" id="IPR036909">
    <property type="entry name" value="Cyt_c-like_dom_sf"/>
</dbReference>
<dbReference type="OrthoDB" id="679921at2"/>
<gene>
    <name evidence="1" type="ORF">EH230_00440</name>
    <name evidence="2" type="ORF">FLACOL_01351</name>
</gene>
<dbReference type="Gene3D" id="1.10.760.10">
    <property type="entry name" value="Cytochrome c-like domain"/>
    <property type="match status" value="1"/>
</dbReference>
<dbReference type="RefSeq" id="WP_127822773.1">
    <property type="nucleotide sequence ID" value="NZ_OLKH01000082.1"/>
</dbReference>
<protein>
    <submittedName>
        <fullName evidence="1">Cytochrome c</fullName>
    </submittedName>
</protein>